<dbReference type="SUPFAM" id="SSF82895">
    <property type="entry name" value="TSP-1 type 1 repeat"/>
    <property type="match status" value="5"/>
</dbReference>
<evidence type="ECO:0000259" key="6">
    <source>
        <dbReference type="PROSITE" id="PS01225"/>
    </source>
</evidence>
<dbReference type="Pfam" id="PF19028">
    <property type="entry name" value="TSP1_spondin"/>
    <property type="match status" value="2"/>
</dbReference>
<dbReference type="InterPro" id="IPR002919">
    <property type="entry name" value="TIL_dom"/>
</dbReference>
<evidence type="ECO:0000313" key="8">
    <source>
        <dbReference type="EMBL" id="KAK5602652.1"/>
    </source>
</evidence>
<dbReference type="CDD" id="cd19941">
    <property type="entry name" value="TIL"/>
    <property type="match status" value="4"/>
</dbReference>
<dbReference type="Pfam" id="PF01826">
    <property type="entry name" value="TIL"/>
    <property type="match status" value="3"/>
</dbReference>
<dbReference type="Pfam" id="PF00090">
    <property type="entry name" value="TSP_1"/>
    <property type="match status" value="4"/>
</dbReference>
<dbReference type="InterPro" id="IPR044004">
    <property type="entry name" value="TSP1_spondin_dom"/>
</dbReference>
<dbReference type="Gene3D" id="2.20.100.10">
    <property type="entry name" value="Thrombospondin type-1 (TSP1) repeat"/>
    <property type="match status" value="5"/>
</dbReference>
<dbReference type="InterPro" id="IPR006207">
    <property type="entry name" value="Cys_knot_C"/>
</dbReference>
<dbReference type="Gene3D" id="2.10.25.10">
    <property type="entry name" value="Laminin"/>
    <property type="match status" value="4"/>
</dbReference>
<sequence>MRESTAKTLSVELTGPGPPDDLCPWSPWSTCSRSCGAGSVLRRRLCVCEEGGDAACPPEVEAVRNSEETQLCYHQPCLGCPMSAWSVWSRCSCESQRQQRYRVALTSATRGQQCTPVESQSQACSLSQCDVCEAPFVYSACGAPCEKQCALMGREDLCVGVRECTPGCYCPEGLLQQNGSCVPLQECGCIYLQHQASGEPPTPITVAQGATVTNDCSTCLCHDGTLYCDMRECEVILSEWSEWTPCSLCIPLDPEQLGTSLEGLINSTKMVSIQRRFRACLDIDSGLPVKREEESQCLGLLVEERLCPDATICRDLCHWSVWSVWTACAQPCSGGVRQRYRRPLASSAGPRCRSQQTQSQSCNTGLCPGEHCEDRERIYHDSCANQCPRSCADLWEHVQCLQGSCHPGCRCPDGQLLQDGHCVPVTECRCGIPSGNGTVELSPKEELIIECNTCVCDNGTLVCTTLPCPVYEPWSPWSSCSVSCGHGLRTRTRSCQDTEDGPSCADTTQTESCDLLSCPEGCLLSDWSSWSECSSTCGGGVSTRNQTILQEPEPGGAACVGPFKQHRVCNTNSCLPECPSRQVYSNCSASCPYSCEDLWPHTQCLPVPCIPGCSCPPGQVLLEGSCVPHADCPCSSLSLPTEYQRWNMSSEGFVEVLLQPETTIQHRCNTCVCRGGVFSCTSKTCDVACQWSSWSTWSPCSASCGTGRQSSTRSILQPSLYEGAPCEGLNIRSTACVAPDCVCPDEEQWRRSLSAEVLLCERSCQDIYSTSPVNCSRSAEGCVCREGLYRNPEGLCVIPALCPCHDQGILREAGSEWEEGCLSCSCVNGRKLCQTRCSPLSCEEGEVKVEEPGSCCPVCRKQFPGEPEAECKRYVEVRNITKGGCRLDNVEVSFCRGRCLSWTDVIMEEPHLRSECECCSYKLDLVKPVRFLSLQCDSGESEQVFLPVITSCECTSCHGGDLSRR</sequence>
<accession>A0AAV9R0U7</accession>
<keyword evidence="2" id="KW-0677">Repeat</keyword>
<dbReference type="InterPro" id="IPR052065">
    <property type="entry name" value="Compl_asym_regulator"/>
</dbReference>
<dbReference type="InterPro" id="IPR029034">
    <property type="entry name" value="Cystine-knot_cytokine"/>
</dbReference>
<evidence type="ECO:0000256" key="4">
    <source>
        <dbReference type="ARBA" id="ARBA00023180"/>
    </source>
</evidence>
<dbReference type="InterPro" id="IPR036383">
    <property type="entry name" value="TSP1_rpt_sf"/>
</dbReference>
<evidence type="ECO:0000256" key="5">
    <source>
        <dbReference type="PROSITE-ProRule" id="PRU00039"/>
    </source>
</evidence>
<dbReference type="EMBL" id="JAHHUM010002607">
    <property type="protein sequence ID" value="KAK5602652.1"/>
    <property type="molecule type" value="Genomic_DNA"/>
</dbReference>
<comment type="caution">
    <text evidence="8">The sequence shown here is derived from an EMBL/GenBank/DDBJ whole genome shotgun (WGS) entry which is preliminary data.</text>
</comment>
<dbReference type="SMART" id="SM00209">
    <property type="entry name" value="TSP1"/>
    <property type="match status" value="6"/>
</dbReference>
<feature type="domain" description="CTCK" evidence="6">
    <location>
        <begin position="871"/>
        <end position="958"/>
    </location>
</feature>
<evidence type="ECO:0008006" key="10">
    <source>
        <dbReference type="Google" id="ProtNLM"/>
    </source>
</evidence>
<proteinExistence type="predicted"/>
<dbReference type="InterPro" id="IPR036084">
    <property type="entry name" value="Ser_inhib-like_sf"/>
</dbReference>
<evidence type="ECO:0000256" key="1">
    <source>
        <dbReference type="ARBA" id="ARBA00022729"/>
    </source>
</evidence>
<dbReference type="InterPro" id="IPR000884">
    <property type="entry name" value="TSP1_rpt"/>
</dbReference>
<protein>
    <recommendedName>
        <fullName evidence="10">SCO-spondin</fullName>
    </recommendedName>
</protein>
<dbReference type="PANTHER" id="PTHR22906:SF21">
    <property type="entry name" value="SEMA DOMAIN-CONTAINING PROTEIN"/>
    <property type="match status" value="1"/>
</dbReference>
<dbReference type="SUPFAM" id="SSF57501">
    <property type="entry name" value="Cystine-knot cytokines"/>
    <property type="match status" value="1"/>
</dbReference>
<dbReference type="PROSITE" id="PS01225">
    <property type="entry name" value="CTCK_2"/>
    <property type="match status" value="1"/>
</dbReference>
<keyword evidence="9" id="KW-1185">Reference proteome</keyword>
<name>A0AAV9R0U7_9TELE</name>
<keyword evidence="4" id="KW-0325">Glycoprotein</keyword>
<gene>
    <name evidence="8" type="ORF">CRENBAI_005751</name>
</gene>
<dbReference type="PROSITE" id="PS50184">
    <property type="entry name" value="VWFC_2"/>
    <property type="match status" value="1"/>
</dbReference>
<evidence type="ECO:0000259" key="7">
    <source>
        <dbReference type="PROSITE" id="PS50184"/>
    </source>
</evidence>
<organism evidence="8 9">
    <name type="scientific">Crenichthys baileyi</name>
    <name type="common">White River springfish</name>
    <dbReference type="NCBI Taxonomy" id="28760"/>
    <lineage>
        <taxon>Eukaryota</taxon>
        <taxon>Metazoa</taxon>
        <taxon>Chordata</taxon>
        <taxon>Craniata</taxon>
        <taxon>Vertebrata</taxon>
        <taxon>Euteleostomi</taxon>
        <taxon>Actinopterygii</taxon>
        <taxon>Neopterygii</taxon>
        <taxon>Teleostei</taxon>
        <taxon>Neoteleostei</taxon>
        <taxon>Acanthomorphata</taxon>
        <taxon>Ovalentaria</taxon>
        <taxon>Atherinomorphae</taxon>
        <taxon>Cyprinodontiformes</taxon>
        <taxon>Goodeidae</taxon>
        <taxon>Crenichthys</taxon>
    </lineage>
</organism>
<keyword evidence="3" id="KW-1015">Disulfide bond</keyword>
<evidence type="ECO:0000313" key="9">
    <source>
        <dbReference type="Proteomes" id="UP001311232"/>
    </source>
</evidence>
<keyword evidence="1" id="KW-0732">Signal</keyword>
<feature type="domain" description="VWFC" evidence="7">
    <location>
        <begin position="804"/>
        <end position="860"/>
    </location>
</feature>
<dbReference type="SUPFAM" id="SSF57603">
    <property type="entry name" value="FnI-like domain"/>
    <property type="match status" value="1"/>
</dbReference>
<dbReference type="PROSITE" id="PS50092">
    <property type="entry name" value="TSP1"/>
    <property type="match status" value="7"/>
</dbReference>
<dbReference type="FunFam" id="2.10.25.10:FF:000217">
    <property type="entry name" value="SCO-spondin"/>
    <property type="match status" value="1"/>
</dbReference>
<dbReference type="FunFam" id="2.10.25.10:FF:000055">
    <property type="entry name" value="alpha-tectorin isoform X1"/>
    <property type="match status" value="1"/>
</dbReference>
<dbReference type="AlphaFoldDB" id="A0AAV9R0U7"/>
<evidence type="ECO:0000256" key="2">
    <source>
        <dbReference type="ARBA" id="ARBA00022737"/>
    </source>
</evidence>
<reference evidence="8 9" key="1">
    <citation type="submission" date="2021-06" db="EMBL/GenBank/DDBJ databases">
        <authorList>
            <person name="Palmer J.M."/>
        </authorList>
    </citation>
    <scope>NUCLEOTIDE SEQUENCE [LARGE SCALE GENOMIC DNA]</scope>
    <source>
        <strain evidence="8 9">MEX-2019</strain>
        <tissue evidence="8">Muscle</tissue>
    </source>
</reference>
<dbReference type="PROSITE" id="PS01208">
    <property type="entry name" value="VWFC_1"/>
    <property type="match status" value="1"/>
</dbReference>
<dbReference type="InterPro" id="IPR001007">
    <property type="entry name" value="VWF_dom"/>
</dbReference>
<dbReference type="Proteomes" id="UP001311232">
    <property type="component" value="Unassembled WGS sequence"/>
</dbReference>
<comment type="caution">
    <text evidence="5">Lacks conserved residue(s) required for the propagation of feature annotation.</text>
</comment>
<dbReference type="PANTHER" id="PTHR22906">
    <property type="entry name" value="PROPERDIN"/>
    <property type="match status" value="1"/>
</dbReference>
<evidence type="ECO:0000256" key="3">
    <source>
        <dbReference type="ARBA" id="ARBA00023157"/>
    </source>
</evidence>
<dbReference type="SUPFAM" id="SSF57567">
    <property type="entry name" value="Serine protease inhibitors"/>
    <property type="match status" value="4"/>
</dbReference>
<dbReference type="SMART" id="SM00214">
    <property type="entry name" value="VWC"/>
    <property type="match status" value="1"/>
</dbReference>